<dbReference type="CDD" id="cd05379">
    <property type="entry name" value="CAP_bacterial"/>
    <property type="match status" value="1"/>
</dbReference>
<protein>
    <recommendedName>
        <fullName evidence="1">SCP domain-containing protein</fullName>
    </recommendedName>
</protein>
<dbReference type="InterPro" id="IPR035940">
    <property type="entry name" value="CAP_sf"/>
</dbReference>
<dbReference type="PANTHER" id="PTHR31157">
    <property type="entry name" value="SCP DOMAIN-CONTAINING PROTEIN"/>
    <property type="match status" value="1"/>
</dbReference>
<reference evidence="2 3" key="2">
    <citation type="journal article" date="2021" name="Int. J. Syst. Evol. Microbiol.">
        <title>Isolation and Polyphasic Characterization of Desulfuromonas versatilis sp. Nov., an Electrogenic Bacteria Capable of Versatile Metabolism Isolated from a Graphene Oxide-Reducing Enrichment Culture.</title>
        <authorList>
            <person name="Xie L."/>
            <person name="Yoshida N."/>
            <person name="Ishii S."/>
            <person name="Meng L."/>
        </authorList>
    </citation>
    <scope>NUCLEOTIDE SEQUENCE [LARGE SCALE GENOMIC DNA]</scope>
    <source>
        <strain evidence="2 3">NIT-T3</strain>
    </source>
</reference>
<dbReference type="Gene3D" id="3.40.33.10">
    <property type="entry name" value="CAP"/>
    <property type="match status" value="1"/>
</dbReference>
<gene>
    <name evidence="2" type="ORF">DESUT3_39120</name>
</gene>
<dbReference type="Pfam" id="PF11617">
    <property type="entry name" value="Cu-binding_MopE"/>
    <property type="match status" value="3"/>
</dbReference>
<name>A0ABN6E3D4_9BACT</name>
<dbReference type="SUPFAM" id="SSF55797">
    <property type="entry name" value="PR-1-like"/>
    <property type="match status" value="1"/>
</dbReference>
<dbReference type="PANTHER" id="PTHR31157:SF1">
    <property type="entry name" value="SCP DOMAIN-CONTAINING PROTEIN"/>
    <property type="match status" value="1"/>
</dbReference>
<organism evidence="2 3">
    <name type="scientific">Desulfuromonas versatilis</name>
    <dbReference type="NCBI Taxonomy" id="2802975"/>
    <lineage>
        <taxon>Bacteria</taxon>
        <taxon>Pseudomonadati</taxon>
        <taxon>Thermodesulfobacteriota</taxon>
        <taxon>Desulfuromonadia</taxon>
        <taxon>Desulfuromonadales</taxon>
        <taxon>Desulfuromonadaceae</taxon>
        <taxon>Desulfuromonas</taxon>
    </lineage>
</organism>
<dbReference type="EMBL" id="AP024355">
    <property type="protein sequence ID" value="BCR06843.1"/>
    <property type="molecule type" value="Genomic_DNA"/>
</dbReference>
<reference evidence="2 3" key="1">
    <citation type="journal article" date="2016" name="C (Basel)">
        <title>Selective Growth of and Electricity Production by Marine Exoelectrogenic Bacteria in Self-Aggregated Hydrogel of Microbially Reduced Graphene Oxide.</title>
        <authorList>
            <person name="Yoshida N."/>
            <person name="Goto Y."/>
            <person name="Miyata Y."/>
        </authorList>
    </citation>
    <scope>NUCLEOTIDE SEQUENCE [LARGE SCALE GENOMIC DNA]</scope>
    <source>
        <strain evidence="2 3">NIT-T3</strain>
    </source>
</reference>
<keyword evidence="3" id="KW-1185">Reference proteome</keyword>
<dbReference type="RefSeq" id="WP_221250219.1">
    <property type="nucleotide sequence ID" value="NZ_AP024355.1"/>
</dbReference>
<feature type="domain" description="SCP" evidence="1">
    <location>
        <begin position="429"/>
        <end position="524"/>
    </location>
</feature>
<dbReference type="Proteomes" id="UP001319827">
    <property type="component" value="Chromosome"/>
</dbReference>
<dbReference type="Pfam" id="PF00188">
    <property type="entry name" value="CAP"/>
    <property type="match status" value="1"/>
</dbReference>
<evidence type="ECO:0000313" key="3">
    <source>
        <dbReference type="Proteomes" id="UP001319827"/>
    </source>
</evidence>
<evidence type="ECO:0000259" key="1">
    <source>
        <dbReference type="Pfam" id="PF00188"/>
    </source>
</evidence>
<evidence type="ECO:0000313" key="2">
    <source>
        <dbReference type="EMBL" id="BCR06843.1"/>
    </source>
</evidence>
<accession>A0ABN6E3D4</accession>
<sequence length="534" mass="55700">MHRPIFSKKPRRRTKSGGRWSLGLVLALLGLLLAAGCGGGGGGGEAGNPSGTSPETPVLTGVFIDSPVAGLAYRTPSLSGLTGSGGSFNYRAGEQVVFLLGSQELGRVAGRAIVTPVTLVPGAIDETNGTVTNLCRLLQSLDLDGDPENGIVLPPEAGAELSASLIDFSLGAADFANQAPLLELFTHLNARGVFAEGGDRALRSAAQARAHLRASLARLDDDGDGLSEEQGDCNDRAADIFPGAVEVCGDAIDQDCDGVAPECLPGQPRLWYLDADGDGFGGGGTLSTLERPGPGYFEAAELKGPALDCDDADPGRHPGATEWCGDGIDQDCSGADLACPQAENRLWFRDADRDGYSDGSSLEAPQSPGPAYAEARDLDGVSGDCDDGDFTRRPGATEVCGDGIDQDCDGADLACPVAESDFDSRLRQLISNYRAEQGLGGLAFDAQLHELAREHSQNMQASGVLSHEGFTERFSRSGYGNCVENVGWNYPSPEAMLEGWRNSAGHNTNLLSRAVQAVGVSRVGAYITFFACGR</sequence>
<dbReference type="InterPro" id="IPR021655">
    <property type="entry name" value="Put_metal-bd"/>
</dbReference>
<dbReference type="InterPro" id="IPR014044">
    <property type="entry name" value="CAP_dom"/>
</dbReference>
<proteinExistence type="predicted"/>